<feature type="transmembrane region" description="Helical" evidence="1">
    <location>
        <begin position="80"/>
        <end position="98"/>
    </location>
</feature>
<reference evidence="2" key="1">
    <citation type="submission" date="2021-01" db="EMBL/GenBank/DDBJ databases">
        <authorList>
            <person name="Corre E."/>
            <person name="Pelletier E."/>
            <person name="Niang G."/>
            <person name="Scheremetjew M."/>
            <person name="Finn R."/>
            <person name="Kale V."/>
            <person name="Holt S."/>
            <person name="Cochrane G."/>
            <person name="Meng A."/>
            <person name="Brown T."/>
            <person name="Cohen L."/>
        </authorList>
    </citation>
    <scope>NUCLEOTIDE SEQUENCE</scope>
    <source>
        <strain evidence="2">OF101</strain>
    </source>
</reference>
<dbReference type="EMBL" id="HBGE01035463">
    <property type="protein sequence ID" value="CAD9129700.1"/>
    <property type="molecule type" value="Transcribed_RNA"/>
</dbReference>
<gene>
    <name evidence="2" type="ORF">ACAT0790_LOCUS21528</name>
</gene>
<sequence>MNTQWPVAEKLLFGVHVFAGAVMIGVAFLETVVVWRPHPTVTGLLVLGGVSFVGVFLVNRQPGWALPDSGIPGIQNRWDIVVQWCLFALYLFINWYRYPKVEAEMLRGDWRPYLPTPLANLLFGRPPWQPAKYDIEGSNSDLWVFFEERTVRMIICPLGTLFVTAAMTVLAVRESGGEEQRLFLTNTMNSGEVEPWSVWVPRYFLWHVLIFSLASFKRRALPDRASWVSDFTASTLLIVLWSGYIQTTTPLPPRLMLTMHLFFGGVALTFLVFETVVVWWPNRAFAMVYVLLLAMSTVIFALQEFSEMVTIPDMGIPWIGNRIEILFQWAIAIMHCVVVWYRFPKVEVQMMNGVWGPYLPEPLAKLLFGNDSRSYKGLDNSGFLRVG</sequence>
<name>A0A7S1MF36_ALECA</name>
<feature type="transmembrane region" description="Helical" evidence="1">
    <location>
        <begin position="325"/>
        <end position="343"/>
    </location>
</feature>
<keyword evidence="1" id="KW-1133">Transmembrane helix</keyword>
<evidence type="ECO:0000256" key="1">
    <source>
        <dbReference type="SAM" id="Phobius"/>
    </source>
</evidence>
<keyword evidence="1" id="KW-0812">Transmembrane</keyword>
<accession>A0A7S1MF36</accession>
<feature type="transmembrane region" description="Helical" evidence="1">
    <location>
        <begin position="227"/>
        <end position="245"/>
    </location>
</feature>
<evidence type="ECO:0000313" key="2">
    <source>
        <dbReference type="EMBL" id="CAD9129700.1"/>
    </source>
</evidence>
<feature type="transmembrane region" description="Helical" evidence="1">
    <location>
        <begin position="287"/>
        <end position="305"/>
    </location>
</feature>
<feature type="transmembrane region" description="Helical" evidence="1">
    <location>
        <begin position="151"/>
        <end position="172"/>
    </location>
</feature>
<proteinExistence type="predicted"/>
<dbReference type="AlphaFoldDB" id="A0A7S1MF36"/>
<feature type="transmembrane region" description="Helical" evidence="1">
    <location>
        <begin position="257"/>
        <end position="280"/>
    </location>
</feature>
<feature type="transmembrane region" description="Helical" evidence="1">
    <location>
        <begin position="12"/>
        <end position="35"/>
    </location>
</feature>
<organism evidence="2">
    <name type="scientific">Alexandrium catenella</name>
    <name type="common">Red tide dinoflagellate</name>
    <name type="synonym">Gonyaulax catenella</name>
    <dbReference type="NCBI Taxonomy" id="2925"/>
    <lineage>
        <taxon>Eukaryota</taxon>
        <taxon>Sar</taxon>
        <taxon>Alveolata</taxon>
        <taxon>Dinophyceae</taxon>
        <taxon>Gonyaulacales</taxon>
        <taxon>Pyrocystaceae</taxon>
        <taxon>Alexandrium</taxon>
    </lineage>
</organism>
<keyword evidence="1" id="KW-0472">Membrane</keyword>
<feature type="transmembrane region" description="Helical" evidence="1">
    <location>
        <begin position="41"/>
        <end position="59"/>
    </location>
</feature>
<protein>
    <submittedName>
        <fullName evidence="2">Uncharacterized protein</fullName>
    </submittedName>
</protein>